<dbReference type="Proteomes" id="UP000055045">
    <property type="component" value="Unassembled WGS sequence"/>
</dbReference>
<gene>
    <name evidence="2" type="ORF">ACN42_g10959</name>
</gene>
<proteinExistence type="predicted"/>
<feature type="region of interest" description="Disordered" evidence="1">
    <location>
        <begin position="1"/>
        <end position="38"/>
    </location>
</feature>
<protein>
    <submittedName>
        <fullName evidence="2">Uncharacterized protein</fullName>
    </submittedName>
</protein>
<reference evidence="2 3" key="1">
    <citation type="submission" date="2015-10" db="EMBL/GenBank/DDBJ databases">
        <title>Genome sequencing of Penicillium freii.</title>
        <authorList>
            <person name="Nguyen H.D."/>
            <person name="Visagie C.M."/>
            <person name="Seifert K.A."/>
        </authorList>
    </citation>
    <scope>NUCLEOTIDE SEQUENCE [LARGE SCALE GENOMIC DNA]</scope>
    <source>
        <strain evidence="2 3">DAOM 242723</strain>
    </source>
</reference>
<keyword evidence="3" id="KW-1185">Reference proteome</keyword>
<comment type="caution">
    <text evidence="2">The sequence shown here is derived from an EMBL/GenBank/DDBJ whole genome shotgun (WGS) entry which is preliminary data.</text>
</comment>
<accession>A0A117NKK6</accession>
<evidence type="ECO:0000256" key="1">
    <source>
        <dbReference type="SAM" id="MobiDB-lite"/>
    </source>
</evidence>
<organism evidence="2 3">
    <name type="scientific">Penicillium freii</name>
    <dbReference type="NCBI Taxonomy" id="48697"/>
    <lineage>
        <taxon>Eukaryota</taxon>
        <taxon>Fungi</taxon>
        <taxon>Dikarya</taxon>
        <taxon>Ascomycota</taxon>
        <taxon>Pezizomycotina</taxon>
        <taxon>Eurotiomycetes</taxon>
        <taxon>Eurotiomycetidae</taxon>
        <taxon>Eurotiales</taxon>
        <taxon>Aspergillaceae</taxon>
        <taxon>Penicillium</taxon>
    </lineage>
</organism>
<dbReference type="STRING" id="48697.A0A117NKK6"/>
<sequence>MATPSSVTRVADDKQQGGRSYETDDPFTNPIEAENRTKGENINVKARIVLLDSERDAVGDWDSNEKVPAVVLHLFFHNNPYKNRIDVRIAHR</sequence>
<dbReference type="EMBL" id="LLXE01000519">
    <property type="protein sequence ID" value="KUM56255.1"/>
    <property type="molecule type" value="Genomic_DNA"/>
</dbReference>
<evidence type="ECO:0000313" key="2">
    <source>
        <dbReference type="EMBL" id="KUM56255.1"/>
    </source>
</evidence>
<dbReference type="AlphaFoldDB" id="A0A117NKK6"/>
<name>A0A117NKK6_PENFR</name>
<evidence type="ECO:0000313" key="3">
    <source>
        <dbReference type="Proteomes" id="UP000055045"/>
    </source>
</evidence>